<dbReference type="GO" id="GO:0080120">
    <property type="term" value="P:CAAX-box protein maturation"/>
    <property type="evidence" value="ECO:0007669"/>
    <property type="project" value="UniProtKB-ARBA"/>
</dbReference>
<dbReference type="GO" id="GO:0006508">
    <property type="term" value="P:proteolysis"/>
    <property type="evidence" value="ECO:0007669"/>
    <property type="project" value="UniProtKB-KW"/>
</dbReference>
<sequence length="274" mass="30823">MQVTNRPGEHITCLIIMIATIVWVQWTSFLLSVAWGIGLILLIYTLFKLRRVRKISILINDTAIVALIIVIGYMLYHSSGEIIKNGLAGHDAWAVILSRLSLILFVLPFALAAMLTKKKPLYLAIGTWRTTIYFPWIFKGPLKDPIWRFMLIFLVMVCAVFSFYIDWGQPELLALAGYALSFALINAVLEELLWRGYILSHFVSGFGELKGLVIAGVTFGLYHYHLGFSWPVCLLFSIFGIMMGGVAIRSKGLAPVMVMHFVMNVLFVLSGMIL</sequence>
<keyword evidence="3" id="KW-0645">Protease</keyword>
<feature type="transmembrane region" description="Helical" evidence="1">
    <location>
        <begin position="228"/>
        <end position="246"/>
    </location>
</feature>
<dbReference type="RefSeq" id="WP_119851246.1">
    <property type="nucleotide sequence ID" value="NZ_CP032412.1"/>
</dbReference>
<feature type="domain" description="CAAX prenyl protease 2/Lysostaphin resistance protein A-like" evidence="2">
    <location>
        <begin position="177"/>
        <end position="266"/>
    </location>
</feature>
<dbReference type="Pfam" id="PF02517">
    <property type="entry name" value="Rce1-like"/>
    <property type="match status" value="1"/>
</dbReference>
<gene>
    <name evidence="3" type="ORF">D5F53_18370</name>
</gene>
<accession>A0A385TZB8</accession>
<evidence type="ECO:0000259" key="2">
    <source>
        <dbReference type="Pfam" id="PF02517"/>
    </source>
</evidence>
<feature type="transmembrane region" description="Helical" evidence="1">
    <location>
        <begin position="171"/>
        <end position="189"/>
    </location>
</feature>
<evidence type="ECO:0000256" key="1">
    <source>
        <dbReference type="SAM" id="Phobius"/>
    </source>
</evidence>
<dbReference type="Proteomes" id="UP000266552">
    <property type="component" value="Chromosome"/>
</dbReference>
<name>A0A385TZB8_PAELA</name>
<evidence type="ECO:0000313" key="3">
    <source>
        <dbReference type="EMBL" id="AYB47872.1"/>
    </source>
</evidence>
<dbReference type="KEGG" id="plw:D5F53_18370"/>
<proteinExistence type="predicted"/>
<dbReference type="InterPro" id="IPR003675">
    <property type="entry name" value="Rce1/LyrA-like_dom"/>
</dbReference>
<feature type="transmembrane region" description="Helical" evidence="1">
    <location>
        <begin position="146"/>
        <end position="165"/>
    </location>
</feature>
<reference evidence="3 4" key="1">
    <citation type="submission" date="2018-09" db="EMBL/GenBank/DDBJ databases">
        <title>Genome Sequence of Paenibacillus lautus Strain E7593-69, Azo Dye-Degrading Bacteria, Isolated from Commercial Tattoo Inks.</title>
        <authorList>
            <person name="Nho S.W."/>
            <person name="Kim S.-J."/>
            <person name="Kweon O."/>
            <person name="Cerniglia C.E."/>
        </authorList>
    </citation>
    <scope>NUCLEOTIDE SEQUENCE [LARGE SCALE GENOMIC DNA]</scope>
    <source>
        <strain evidence="3 4">E7593-69</strain>
    </source>
</reference>
<keyword evidence="3" id="KW-0482">Metalloprotease</keyword>
<keyword evidence="4" id="KW-1185">Reference proteome</keyword>
<evidence type="ECO:0000313" key="4">
    <source>
        <dbReference type="Proteomes" id="UP000266552"/>
    </source>
</evidence>
<keyword evidence="1" id="KW-0472">Membrane</keyword>
<feature type="transmembrane region" description="Helical" evidence="1">
    <location>
        <begin position="253"/>
        <end position="273"/>
    </location>
</feature>
<organism evidence="3 4">
    <name type="scientific">Paenibacillus lautus</name>
    <name type="common">Bacillus lautus</name>
    <dbReference type="NCBI Taxonomy" id="1401"/>
    <lineage>
        <taxon>Bacteria</taxon>
        <taxon>Bacillati</taxon>
        <taxon>Bacillota</taxon>
        <taxon>Bacilli</taxon>
        <taxon>Bacillales</taxon>
        <taxon>Paenibacillaceae</taxon>
        <taxon>Paenibacillus</taxon>
    </lineage>
</organism>
<dbReference type="AlphaFoldDB" id="A0A385TZB8"/>
<keyword evidence="1" id="KW-0812">Transmembrane</keyword>
<feature type="transmembrane region" description="Helical" evidence="1">
    <location>
        <begin position="55"/>
        <end position="76"/>
    </location>
</feature>
<feature type="transmembrane region" description="Helical" evidence="1">
    <location>
        <begin position="14"/>
        <end position="43"/>
    </location>
</feature>
<dbReference type="GO" id="GO:0004175">
    <property type="term" value="F:endopeptidase activity"/>
    <property type="evidence" value="ECO:0007669"/>
    <property type="project" value="UniProtKB-ARBA"/>
</dbReference>
<feature type="transmembrane region" description="Helical" evidence="1">
    <location>
        <begin position="96"/>
        <end position="115"/>
    </location>
</feature>
<dbReference type="EMBL" id="CP032412">
    <property type="protein sequence ID" value="AYB47872.1"/>
    <property type="molecule type" value="Genomic_DNA"/>
</dbReference>
<keyword evidence="3" id="KW-0378">Hydrolase</keyword>
<keyword evidence="1" id="KW-1133">Transmembrane helix</keyword>
<protein>
    <submittedName>
        <fullName evidence="3">CPBP family intramembrane metalloprotease</fullName>
    </submittedName>
</protein>
<dbReference type="GO" id="GO:0008237">
    <property type="term" value="F:metallopeptidase activity"/>
    <property type="evidence" value="ECO:0007669"/>
    <property type="project" value="UniProtKB-KW"/>
</dbReference>